<sequence>MKLPNYLFWLKSRSLLSLSLGLISVISTLSPVFSAPNRNLDREETCDILVAGGGLAGAATAYEGLLAGRTVCVTEITDWVGGQISSQGTSALDERETQRSLLFYPRGYLELRRRIKEHYGRLNPGGCWVSYSCFMPYDGHKILFEVLQDAAKTGNGKLKWFPNTVIKELEITPAVAGNAVGGQQIKSAIAISHKPAPNTPPINTETLSKTIEDAYRYENSARFNKTIIRFIPKPRQTPPNPPLPRGGNATSSPPLQGGGNSKSSPLQGGGNSKSSPPLQGGGNSKSSPPLQGGARGGADWYVVDATETGELIGLADVPYRLGIDPRSPLEPSSASPTGDAYCTQGFTYTFAMEATKEPQQQQQPSFYQQYAPYYSYELQRLASFPLVFSYRQIRSMKPDEPRPADPKQFPIYPGDISMQNWTWGNDYRPGSSQDNLIYSRAQLAANGQLQPGGWMGGLRTETLRRGEENAKGFFYWLVAGTTDSQLGNGVKKPYPNNRLLSGLDSPMGTVHGLSKYPYMREGRRIIGRPSLSQAQGFTVWEVDMSRTNFKDSFYRQNLSAEDYRNLWLAVGGLNAPALAVGSQSVENTKSRSRATIYPDAVGIGHYAIDFHPCMTNSPPEAPGNTEREGTRKGQGQAYPFQIPLRAMIPQKIDNMLVAGKSIAVSHTAAAAYRVHSFEWSAGAAAGITAAFSLENGIIPYELVDELPSREPNLEVLQLRLQQNANPIAFPGTSVFNSSWQNWK</sequence>
<evidence type="ECO:0000313" key="2">
    <source>
        <dbReference type="EMBL" id="MEK0183286.1"/>
    </source>
</evidence>
<dbReference type="InterPro" id="IPR005288">
    <property type="entry name" value="NadB"/>
</dbReference>
<proteinExistence type="predicted"/>
<name>A0ABU8YG03_9CYAN</name>
<keyword evidence="3" id="KW-1185">Reference proteome</keyword>
<dbReference type="Proteomes" id="UP001384579">
    <property type="component" value="Unassembled WGS sequence"/>
</dbReference>
<dbReference type="InterPro" id="IPR036188">
    <property type="entry name" value="FAD/NAD-bd_sf"/>
</dbReference>
<dbReference type="SUPFAM" id="SSF51905">
    <property type="entry name" value="FAD/NAD(P)-binding domain"/>
    <property type="match status" value="1"/>
</dbReference>
<organism evidence="2 3">
    <name type="scientific">Microcoleus anatoxicus PTRS2</name>
    <dbReference type="NCBI Taxonomy" id="2705321"/>
    <lineage>
        <taxon>Bacteria</taxon>
        <taxon>Bacillati</taxon>
        <taxon>Cyanobacteriota</taxon>
        <taxon>Cyanophyceae</taxon>
        <taxon>Oscillatoriophycideae</taxon>
        <taxon>Oscillatoriales</taxon>
        <taxon>Microcoleaceae</taxon>
        <taxon>Microcoleus</taxon>
        <taxon>Microcoleus anatoxicus</taxon>
    </lineage>
</organism>
<reference evidence="2 3" key="1">
    <citation type="journal article" date="2020" name="Harmful Algae">
        <title>Molecular and morphological characterization of a novel dihydroanatoxin-a producing Microcoleus species (cyanobacteria) from the Russian River, California, USA.</title>
        <authorList>
            <person name="Conklin K.Y."/>
            <person name="Stancheva R."/>
            <person name="Otten T.G."/>
            <person name="Fadness R."/>
            <person name="Boyer G.L."/>
            <person name="Read B."/>
            <person name="Zhang X."/>
            <person name="Sheath R.G."/>
        </authorList>
    </citation>
    <scope>NUCLEOTIDE SEQUENCE [LARGE SCALE GENOMIC DNA]</scope>
    <source>
        <strain evidence="2 3">PTRS2</strain>
    </source>
</reference>
<dbReference type="PANTHER" id="PTHR42716">
    <property type="entry name" value="L-ASPARTATE OXIDASE"/>
    <property type="match status" value="1"/>
</dbReference>
<feature type="compositionally biased region" description="Pro residues" evidence="1">
    <location>
        <begin position="235"/>
        <end position="244"/>
    </location>
</feature>
<feature type="region of interest" description="Disordered" evidence="1">
    <location>
        <begin position="615"/>
        <end position="634"/>
    </location>
</feature>
<accession>A0ABU8YG03</accession>
<evidence type="ECO:0000313" key="3">
    <source>
        <dbReference type="Proteomes" id="UP001384579"/>
    </source>
</evidence>
<gene>
    <name evidence="2" type="ORF">WMG39_00315</name>
</gene>
<comment type="caution">
    <text evidence="2">The sequence shown here is derived from an EMBL/GenBank/DDBJ whole genome shotgun (WGS) entry which is preliminary data.</text>
</comment>
<feature type="compositionally biased region" description="Polar residues" evidence="1">
    <location>
        <begin position="261"/>
        <end position="277"/>
    </location>
</feature>
<protein>
    <submittedName>
        <fullName evidence="2">FAD-dependent oxidoreductase</fullName>
    </submittedName>
</protein>
<evidence type="ECO:0000256" key="1">
    <source>
        <dbReference type="SAM" id="MobiDB-lite"/>
    </source>
</evidence>
<dbReference type="Pfam" id="PF12831">
    <property type="entry name" value="FAD_oxidored"/>
    <property type="match status" value="3"/>
</dbReference>
<feature type="region of interest" description="Disordered" evidence="1">
    <location>
        <begin position="229"/>
        <end position="295"/>
    </location>
</feature>
<dbReference type="Gene3D" id="3.50.50.60">
    <property type="entry name" value="FAD/NAD(P)-binding domain"/>
    <property type="match status" value="1"/>
</dbReference>
<dbReference type="PANTHER" id="PTHR42716:SF1">
    <property type="entry name" value="SLL0471 PROTEIN"/>
    <property type="match status" value="1"/>
</dbReference>
<dbReference type="EMBL" id="JBBLXS010000002">
    <property type="protein sequence ID" value="MEK0183286.1"/>
    <property type="molecule type" value="Genomic_DNA"/>
</dbReference>